<dbReference type="Pfam" id="PF01618">
    <property type="entry name" value="MotA_ExbB"/>
    <property type="match status" value="1"/>
</dbReference>
<name>A0ABV7IVU8_9SPHN</name>
<dbReference type="InterPro" id="IPR002898">
    <property type="entry name" value="MotA_ExbB_proton_chnl"/>
</dbReference>
<evidence type="ECO:0000256" key="7">
    <source>
        <dbReference type="SAM" id="Phobius"/>
    </source>
</evidence>
<dbReference type="PANTHER" id="PTHR30433">
    <property type="entry name" value="CHEMOTAXIS PROTEIN MOTA"/>
    <property type="match status" value="1"/>
</dbReference>
<reference evidence="10" key="1">
    <citation type="journal article" date="2019" name="Int. J. Syst. Evol. Microbiol.">
        <title>The Global Catalogue of Microorganisms (GCM) 10K type strain sequencing project: providing services to taxonomists for standard genome sequencing and annotation.</title>
        <authorList>
            <consortium name="The Broad Institute Genomics Platform"/>
            <consortium name="The Broad Institute Genome Sequencing Center for Infectious Disease"/>
            <person name="Wu L."/>
            <person name="Ma J."/>
        </authorList>
    </citation>
    <scope>NUCLEOTIDE SEQUENCE [LARGE SCALE GENOMIC DNA]</scope>
    <source>
        <strain evidence="10">KCTC 42984</strain>
    </source>
</reference>
<evidence type="ECO:0000256" key="3">
    <source>
        <dbReference type="ARBA" id="ARBA00022692"/>
    </source>
</evidence>
<evidence type="ECO:0000313" key="10">
    <source>
        <dbReference type="Proteomes" id="UP001595604"/>
    </source>
</evidence>
<keyword evidence="4 7" id="KW-1133">Transmembrane helix</keyword>
<accession>A0ABV7IVU8</accession>
<organism evidence="9 10">
    <name type="scientific">Novosphingobium bradum</name>
    <dbReference type="NCBI Taxonomy" id="1737444"/>
    <lineage>
        <taxon>Bacteria</taxon>
        <taxon>Pseudomonadati</taxon>
        <taxon>Pseudomonadota</taxon>
        <taxon>Alphaproteobacteria</taxon>
        <taxon>Sphingomonadales</taxon>
        <taxon>Sphingomonadaceae</taxon>
        <taxon>Novosphingobium</taxon>
    </lineage>
</organism>
<evidence type="ECO:0000256" key="2">
    <source>
        <dbReference type="ARBA" id="ARBA00022475"/>
    </source>
</evidence>
<evidence type="ECO:0000256" key="6">
    <source>
        <dbReference type="RuleBase" id="RU004057"/>
    </source>
</evidence>
<feature type="transmembrane region" description="Helical" evidence="7">
    <location>
        <begin position="156"/>
        <end position="178"/>
    </location>
</feature>
<dbReference type="Proteomes" id="UP001595604">
    <property type="component" value="Unassembled WGS sequence"/>
</dbReference>
<evidence type="ECO:0000259" key="8">
    <source>
        <dbReference type="Pfam" id="PF01618"/>
    </source>
</evidence>
<evidence type="ECO:0000256" key="1">
    <source>
        <dbReference type="ARBA" id="ARBA00004651"/>
    </source>
</evidence>
<evidence type="ECO:0000313" key="9">
    <source>
        <dbReference type="EMBL" id="MFC3175376.1"/>
    </source>
</evidence>
<evidence type="ECO:0000256" key="5">
    <source>
        <dbReference type="ARBA" id="ARBA00023136"/>
    </source>
</evidence>
<sequence length="233" mass="24492">MHFPLIDPTAALIVIGGMLLATLLRCGPGEIGVALRGFRAALGRGYRADDGRAELAASVRAIREDGLLRARPADHVDPAFAEATEALVHDRSLDALLAALERHRARRLAEAGTAVRVFVQAAELAPVFGMAGTLVALSRLSASDLAAPTLNSGEAITGAIALAVVTTLYGILLANLILAPVARLVERAAAREETARQEVVDWLAAQVAEALPRRHPVHARHHALEQAFGAEAA</sequence>
<dbReference type="EMBL" id="JBHRTQ010000013">
    <property type="protein sequence ID" value="MFC3175376.1"/>
    <property type="molecule type" value="Genomic_DNA"/>
</dbReference>
<comment type="similarity">
    <text evidence="6">Belongs to the exbB/tolQ family.</text>
</comment>
<dbReference type="RefSeq" id="WP_379510755.1">
    <property type="nucleotide sequence ID" value="NZ_JBHRTQ010000013.1"/>
</dbReference>
<keyword evidence="6" id="KW-0813">Transport</keyword>
<feature type="transmembrane region" description="Helical" evidence="7">
    <location>
        <begin position="6"/>
        <end position="26"/>
    </location>
</feature>
<feature type="transmembrane region" description="Helical" evidence="7">
    <location>
        <begin position="114"/>
        <end position="136"/>
    </location>
</feature>
<keyword evidence="10" id="KW-1185">Reference proteome</keyword>
<dbReference type="InterPro" id="IPR047055">
    <property type="entry name" value="MotA-like"/>
</dbReference>
<protein>
    <submittedName>
        <fullName evidence="9">MotA/TolQ/ExbB proton channel family protein</fullName>
    </submittedName>
</protein>
<proteinExistence type="inferred from homology"/>
<comment type="caution">
    <text evidence="9">The sequence shown here is derived from an EMBL/GenBank/DDBJ whole genome shotgun (WGS) entry which is preliminary data.</text>
</comment>
<evidence type="ECO:0000256" key="4">
    <source>
        <dbReference type="ARBA" id="ARBA00022989"/>
    </source>
</evidence>
<keyword evidence="5 7" id="KW-0472">Membrane</keyword>
<comment type="subcellular location">
    <subcellularLocation>
        <location evidence="1">Cell membrane</location>
        <topology evidence="1">Multi-pass membrane protein</topology>
    </subcellularLocation>
    <subcellularLocation>
        <location evidence="6">Membrane</location>
        <topology evidence="6">Multi-pass membrane protein</topology>
    </subcellularLocation>
</comment>
<feature type="domain" description="MotA/TolQ/ExbB proton channel" evidence="8">
    <location>
        <begin position="77"/>
        <end position="197"/>
    </location>
</feature>
<keyword evidence="2" id="KW-1003">Cell membrane</keyword>
<keyword evidence="6" id="KW-0653">Protein transport</keyword>
<gene>
    <name evidence="9" type="ORF">ACFOD9_14035</name>
</gene>
<keyword evidence="3 7" id="KW-0812">Transmembrane</keyword>